<evidence type="ECO:0000313" key="2">
    <source>
        <dbReference type="Proteomes" id="UP000067625"/>
    </source>
</evidence>
<dbReference type="Proteomes" id="UP000067625">
    <property type="component" value="Chromosome"/>
</dbReference>
<name>A0A0M3RA44_9BACI</name>
<dbReference type="InterPro" id="IPR010461">
    <property type="entry name" value="ComK"/>
</dbReference>
<dbReference type="STRING" id="1441095.AM592_13845"/>
<dbReference type="Pfam" id="PF06338">
    <property type="entry name" value="ComK"/>
    <property type="match status" value="1"/>
</dbReference>
<reference evidence="1 2" key="2">
    <citation type="journal article" date="2016" name="Int. J. Syst. Evol. Microbiol.">
        <title>Bacillus gobiensis sp. nov., isolated from a soil sample.</title>
        <authorList>
            <person name="Liu B."/>
            <person name="Liu G.H."/>
            <person name="Cetin S."/>
            <person name="Schumann P."/>
            <person name="Pan Z.Z."/>
            <person name="Chen Q.Q."/>
        </authorList>
    </citation>
    <scope>NUCLEOTIDE SEQUENCE [LARGE SCALE GENOMIC DNA]</scope>
    <source>
        <strain evidence="1 2">FJAT-4402</strain>
    </source>
</reference>
<accession>A0A0M3RA44</accession>
<reference evidence="2" key="1">
    <citation type="submission" date="2015-08" db="EMBL/GenBank/DDBJ databases">
        <title>Genome sequencing project for genomic taxonomy and phylogenomics of Bacillus-like bacteria.</title>
        <authorList>
            <person name="Liu B."/>
            <person name="Wang J."/>
            <person name="Zhu Y."/>
            <person name="Liu G."/>
            <person name="Chen Q."/>
            <person name="Chen Z."/>
            <person name="Lan J."/>
            <person name="Che J."/>
            <person name="Ge C."/>
            <person name="Shi H."/>
            <person name="Pan Z."/>
            <person name="Liu X."/>
        </authorList>
    </citation>
    <scope>NUCLEOTIDE SEQUENCE [LARGE SCALE GENOMIC DNA]</scope>
    <source>
        <strain evidence="2">FJAT-4402</strain>
    </source>
</reference>
<keyword evidence="2" id="KW-1185">Reference proteome</keyword>
<gene>
    <name evidence="1" type="ORF">AM592_13845</name>
</gene>
<dbReference type="EMBL" id="CP012600">
    <property type="protein sequence ID" value="ALC82542.1"/>
    <property type="molecule type" value="Genomic_DNA"/>
</dbReference>
<organism evidence="1 2">
    <name type="scientific">Bacillus gobiensis</name>
    <dbReference type="NCBI Taxonomy" id="1441095"/>
    <lineage>
        <taxon>Bacteria</taxon>
        <taxon>Bacillati</taxon>
        <taxon>Bacillota</taxon>
        <taxon>Bacilli</taxon>
        <taxon>Bacillales</taxon>
        <taxon>Bacillaceae</taxon>
        <taxon>Bacillus</taxon>
    </lineage>
</organism>
<dbReference type="PATRIC" id="fig|1441095.3.peg.3040"/>
<dbReference type="GO" id="GO:0030420">
    <property type="term" value="P:establishment of competence for transformation"/>
    <property type="evidence" value="ECO:0007669"/>
    <property type="project" value="InterPro"/>
</dbReference>
<evidence type="ECO:0000313" key="1">
    <source>
        <dbReference type="EMBL" id="ALC82542.1"/>
    </source>
</evidence>
<sequence length="227" mass="26079">MELRSAPPEFPSRFLLLRRTSSKIEVEFFLKERAEKLKSKNLFKKGDRMIIADDYSINLSTMLLKSTFSEYGELHTIVYELNQEVYVKKSPMTILEENILQLGTTYEGIIQATKYLLPGQKMLCVLFSALDRICFFNTTSILRHDNLLLAYSHIAKIAPSGKGSLLTFTNGKQLYVPVFHRILVNRRSHASYVADTFANNYRAIQNGQINPIFMENNDGNDYGDFIQ</sequence>
<proteinExistence type="predicted"/>
<protein>
    <submittedName>
        <fullName evidence="1">Uncharacterized protein</fullName>
    </submittedName>
</protein>
<dbReference type="AlphaFoldDB" id="A0A0M3RA44"/>